<gene>
    <name evidence="1" type="ORF">COT75_01455</name>
</gene>
<evidence type="ECO:0000313" key="2">
    <source>
        <dbReference type="Proteomes" id="UP000230093"/>
    </source>
</evidence>
<accession>A0A2H0W9Y6</accession>
<protein>
    <recommendedName>
        <fullName evidence="3">HTH luxR-type domain-containing protein</fullName>
    </recommendedName>
</protein>
<name>A0A2H0W9Y6_9BACT</name>
<sequence>MMDLKAKLFYLLTVKEKVLLEKRLKVFRLLKTNLTYREIAKRLKLSTTTVVNLNKRLKLRKGIRVKTKLKYSARIVEKKSLPWVIG</sequence>
<organism evidence="1 2">
    <name type="scientific">Candidatus Beckwithbacteria bacterium CG10_big_fil_rev_8_21_14_0_10_34_10</name>
    <dbReference type="NCBI Taxonomy" id="1974495"/>
    <lineage>
        <taxon>Bacteria</taxon>
        <taxon>Candidatus Beckwithiibacteriota</taxon>
    </lineage>
</organism>
<reference evidence="2" key="1">
    <citation type="submission" date="2017-09" db="EMBL/GenBank/DDBJ databases">
        <title>Depth-based differentiation of microbial function through sediment-hosted aquifers and enrichment of novel symbionts in the deep terrestrial subsurface.</title>
        <authorList>
            <person name="Probst A.J."/>
            <person name="Ladd B."/>
            <person name="Jarett J.K."/>
            <person name="Geller-Mcgrath D.E."/>
            <person name="Sieber C.M.K."/>
            <person name="Emerson J.B."/>
            <person name="Anantharaman K."/>
            <person name="Thomas B.C."/>
            <person name="Malmstrom R."/>
            <person name="Stieglmeier M."/>
            <person name="Klingl A."/>
            <person name="Woyke T."/>
            <person name="Ryan C.M."/>
            <person name="Banfield J.F."/>
        </authorList>
    </citation>
    <scope>NUCLEOTIDE SEQUENCE [LARGE SCALE GENOMIC DNA]</scope>
</reference>
<dbReference type="Pfam" id="PF01371">
    <property type="entry name" value="Trp_repressor"/>
    <property type="match status" value="1"/>
</dbReference>
<dbReference type="InterPro" id="IPR038116">
    <property type="entry name" value="TrpR-like_sf"/>
</dbReference>
<dbReference type="EMBL" id="PEZT01000009">
    <property type="protein sequence ID" value="PIS09447.1"/>
    <property type="molecule type" value="Genomic_DNA"/>
</dbReference>
<dbReference type="GO" id="GO:0003700">
    <property type="term" value="F:DNA-binding transcription factor activity"/>
    <property type="evidence" value="ECO:0007669"/>
    <property type="project" value="InterPro"/>
</dbReference>
<dbReference type="InterPro" id="IPR010921">
    <property type="entry name" value="Trp_repressor/repl_initiator"/>
</dbReference>
<dbReference type="Proteomes" id="UP000230093">
    <property type="component" value="Unassembled WGS sequence"/>
</dbReference>
<dbReference type="GO" id="GO:0043565">
    <property type="term" value="F:sequence-specific DNA binding"/>
    <property type="evidence" value="ECO:0007669"/>
    <property type="project" value="InterPro"/>
</dbReference>
<proteinExistence type="predicted"/>
<comment type="caution">
    <text evidence="1">The sequence shown here is derived from an EMBL/GenBank/DDBJ whole genome shotgun (WGS) entry which is preliminary data.</text>
</comment>
<dbReference type="SUPFAM" id="SSF48295">
    <property type="entry name" value="TrpR-like"/>
    <property type="match status" value="1"/>
</dbReference>
<evidence type="ECO:0000313" key="1">
    <source>
        <dbReference type="EMBL" id="PIS09447.1"/>
    </source>
</evidence>
<dbReference type="InterPro" id="IPR000831">
    <property type="entry name" value="Trp_repress"/>
</dbReference>
<dbReference type="Gene3D" id="1.10.1270.10">
    <property type="entry name" value="TrpR-like"/>
    <property type="match status" value="1"/>
</dbReference>
<dbReference type="AlphaFoldDB" id="A0A2H0W9Y6"/>
<evidence type="ECO:0008006" key="3">
    <source>
        <dbReference type="Google" id="ProtNLM"/>
    </source>
</evidence>